<gene>
    <name evidence="1" type="ORF">ARMOST_00483</name>
</gene>
<reference evidence="2" key="1">
    <citation type="journal article" date="2017" name="Nat. Ecol. Evol.">
        <title>Genome expansion and lineage-specific genetic innovations in the forest pathogenic fungi Armillaria.</title>
        <authorList>
            <person name="Sipos G."/>
            <person name="Prasanna A.N."/>
            <person name="Walter M.C."/>
            <person name="O'Connor E."/>
            <person name="Balint B."/>
            <person name="Krizsan K."/>
            <person name="Kiss B."/>
            <person name="Hess J."/>
            <person name="Varga T."/>
            <person name="Slot J."/>
            <person name="Riley R."/>
            <person name="Boka B."/>
            <person name="Rigling D."/>
            <person name="Barry K."/>
            <person name="Lee J."/>
            <person name="Mihaltcheva S."/>
            <person name="LaButti K."/>
            <person name="Lipzen A."/>
            <person name="Waldron R."/>
            <person name="Moloney N.M."/>
            <person name="Sperisen C."/>
            <person name="Kredics L."/>
            <person name="Vagvoelgyi C."/>
            <person name="Patrignani A."/>
            <person name="Fitzpatrick D."/>
            <person name="Nagy I."/>
            <person name="Doyle S."/>
            <person name="Anderson J.B."/>
            <person name="Grigoriev I.V."/>
            <person name="Gueldener U."/>
            <person name="Muensterkoetter M."/>
            <person name="Nagy L.G."/>
        </authorList>
    </citation>
    <scope>NUCLEOTIDE SEQUENCE [LARGE SCALE GENOMIC DNA]</scope>
    <source>
        <strain evidence="2">C18/9</strain>
    </source>
</reference>
<organism evidence="1 2">
    <name type="scientific">Armillaria ostoyae</name>
    <name type="common">Armillaria root rot fungus</name>
    <dbReference type="NCBI Taxonomy" id="47428"/>
    <lineage>
        <taxon>Eukaryota</taxon>
        <taxon>Fungi</taxon>
        <taxon>Dikarya</taxon>
        <taxon>Basidiomycota</taxon>
        <taxon>Agaricomycotina</taxon>
        <taxon>Agaricomycetes</taxon>
        <taxon>Agaricomycetidae</taxon>
        <taxon>Agaricales</taxon>
        <taxon>Marasmiineae</taxon>
        <taxon>Physalacriaceae</taxon>
        <taxon>Armillaria</taxon>
    </lineage>
</organism>
<accession>A0A284QLA0</accession>
<sequence length="386" mass="43384">MRLLLRVVAIGVFVLVLSTLYAYLSHRPSYELYTDLIDSEIQHSLHVSGSATKRYVFFQQLQGAGFNNQAQEILLFHHLTLLTDRVYVYQPFFWRPRNEPLPLSAFLLGPTEGSLTAAVFDTVCPTEQVTHVTIEAPHDELWQTALDVLSSNDRCIAVDNWVLTWSFLESASVADIFPSFSVYLSTQFLWSLPIQRLAARTHAALNLRSPSYPVANHYIALHLRRGDFSSHCLYLAESQKNFTTWANLPSLSILPPALDVQNSSSIMEHCYPTLPRVIDAIRIGLERAPHARVLHILHDAKWDHPLVYTHMWKIEKAVKTWGWVDRVTHSGMIPAGWGEGDFNVGVDMEVASKAAFFIGVGYSSLTSQVVALRLAGGHSEGSMLLM</sequence>
<dbReference type="OrthoDB" id="2559662at2759"/>
<dbReference type="OMA" id="NWNFLAS"/>
<dbReference type="Gene3D" id="3.40.50.11350">
    <property type="match status" value="1"/>
</dbReference>
<dbReference type="CDD" id="cd11296">
    <property type="entry name" value="O-FucT_like"/>
    <property type="match status" value="1"/>
</dbReference>
<dbReference type="AlphaFoldDB" id="A0A284QLA0"/>
<protein>
    <submittedName>
        <fullName evidence="1">Uncharacterized protein</fullName>
    </submittedName>
</protein>
<dbReference type="STRING" id="47428.A0A284QLA0"/>
<keyword evidence="2" id="KW-1185">Reference proteome</keyword>
<evidence type="ECO:0000313" key="2">
    <source>
        <dbReference type="Proteomes" id="UP000219338"/>
    </source>
</evidence>
<proteinExistence type="predicted"/>
<dbReference type="Proteomes" id="UP000219338">
    <property type="component" value="Unassembled WGS sequence"/>
</dbReference>
<name>A0A284QLA0_ARMOS</name>
<dbReference type="EMBL" id="FUEG01000001">
    <property type="protein sequence ID" value="SJK97232.1"/>
    <property type="molecule type" value="Genomic_DNA"/>
</dbReference>
<evidence type="ECO:0000313" key="1">
    <source>
        <dbReference type="EMBL" id="SJK97232.1"/>
    </source>
</evidence>